<evidence type="ECO:0000313" key="1">
    <source>
        <dbReference type="EMBL" id="KAH6883927.1"/>
    </source>
</evidence>
<accession>A0A9P9AKZ6</accession>
<reference evidence="1 2" key="1">
    <citation type="journal article" date="2021" name="Nat. Commun.">
        <title>Genetic determinants of endophytism in the Arabidopsis root mycobiome.</title>
        <authorList>
            <person name="Mesny F."/>
            <person name="Miyauchi S."/>
            <person name="Thiergart T."/>
            <person name="Pickel B."/>
            <person name="Atanasova L."/>
            <person name="Karlsson M."/>
            <person name="Huettel B."/>
            <person name="Barry K.W."/>
            <person name="Haridas S."/>
            <person name="Chen C."/>
            <person name="Bauer D."/>
            <person name="Andreopoulos W."/>
            <person name="Pangilinan J."/>
            <person name="LaButti K."/>
            <person name="Riley R."/>
            <person name="Lipzen A."/>
            <person name="Clum A."/>
            <person name="Drula E."/>
            <person name="Henrissat B."/>
            <person name="Kohler A."/>
            <person name="Grigoriev I.V."/>
            <person name="Martin F.M."/>
            <person name="Hacquard S."/>
        </authorList>
    </citation>
    <scope>NUCLEOTIDE SEQUENCE [LARGE SCALE GENOMIC DNA]</scope>
    <source>
        <strain evidence="1 2">MPI-CAGE-CH-0241</strain>
    </source>
</reference>
<gene>
    <name evidence="1" type="ORF">B0T10DRAFT_551212</name>
</gene>
<proteinExistence type="predicted"/>
<evidence type="ECO:0008006" key="3">
    <source>
        <dbReference type="Google" id="ProtNLM"/>
    </source>
</evidence>
<protein>
    <recommendedName>
        <fullName evidence="3">Xaa-Pro dipeptidyl-peptidase-like domain-containing protein</fullName>
    </recommendedName>
</protein>
<keyword evidence="2" id="KW-1185">Reference proteome</keyword>
<dbReference type="AlphaFoldDB" id="A0A9P9AKZ6"/>
<dbReference type="SUPFAM" id="SSF53474">
    <property type="entry name" value="alpha/beta-Hydrolases"/>
    <property type="match status" value="1"/>
</dbReference>
<dbReference type="InterPro" id="IPR029058">
    <property type="entry name" value="AB_hydrolase_fold"/>
</dbReference>
<dbReference type="Gene3D" id="3.40.50.1820">
    <property type="entry name" value="alpha/beta hydrolase"/>
    <property type="match status" value="1"/>
</dbReference>
<dbReference type="Proteomes" id="UP000777438">
    <property type="component" value="Unassembled WGS sequence"/>
</dbReference>
<dbReference type="EMBL" id="JAGPYM010000022">
    <property type="protein sequence ID" value="KAH6883927.1"/>
    <property type="molecule type" value="Genomic_DNA"/>
</dbReference>
<comment type="caution">
    <text evidence="1">The sequence shown here is derived from an EMBL/GenBank/DDBJ whole genome shotgun (WGS) entry which is preliminary data.</text>
</comment>
<name>A0A9P9AKZ6_9HYPO</name>
<sequence length="132" mass="14618">MRGFPERKVLPITKKLAPHGVEIDMVSSPAPELFSNADGMPGPNYKGFTGRSTEVLPKGYRETPDSKPLESELLCEYNISVPMRDGTIIYADVRRPVSSDPAAKVPAIFAWCPYGKAHRGYSFHRFVPPVIV</sequence>
<dbReference type="OrthoDB" id="2578740at2759"/>
<organism evidence="1 2">
    <name type="scientific">Thelonectria olida</name>
    <dbReference type="NCBI Taxonomy" id="1576542"/>
    <lineage>
        <taxon>Eukaryota</taxon>
        <taxon>Fungi</taxon>
        <taxon>Dikarya</taxon>
        <taxon>Ascomycota</taxon>
        <taxon>Pezizomycotina</taxon>
        <taxon>Sordariomycetes</taxon>
        <taxon>Hypocreomycetidae</taxon>
        <taxon>Hypocreales</taxon>
        <taxon>Nectriaceae</taxon>
        <taxon>Thelonectria</taxon>
    </lineage>
</organism>
<evidence type="ECO:0000313" key="2">
    <source>
        <dbReference type="Proteomes" id="UP000777438"/>
    </source>
</evidence>